<organism evidence="2 3">
    <name type="scientific">Allacma fusca</name>
    <dbReference type="NCBI Taxonomy" id="39272"/>
    <lineage>
        <taxon>Eukaryota</taxon>
        <taxon>Metazoa</taxon>
        <taxon>Ecdysozoa</taxon>
        <taxon>Arthropoda</taxon>
        <taxon>Hexapoda</taxon>
        <taxon>Collembola</taxon>
        <taxon>Symphypleona</taxon>
        <taxon>Sminthuridae</taxon>
        <taxon>Allacma</taxon>
    </lineage>
</organism>
<keyword evidence="1" id="KW-0812">Transmembrane</keyword>
<comment type="caution">
    <text evidence="2">The sequence shown here is derived from an EMBL/GenBank/DDBJ whole genome shotgun (WGS) entry which is preliminary data.</text>
</comment>
<evidence type="ECO:0000313" key="3">
    <source>
        <dbReference type="Proteomes" id="UP000708208"/>
    </source>
</evidence>
<sequence length="90" mass="10207">MQLLKLERKSRSWKIFENLLQASAGLTLAVAWGLFVFHVADADNFVGDDKYNQRPGHKTWLIKACSALVLEGLAIPLYFTIPWLSTEKKS</sequence>
<protein>
    <submittedName>
        <fullName evidence="2">Uncharacterized protein</fullName>
    </submittedName>
</protein>
<evidence type="ECO:0000313" key="2">
    <source>
        <dbReference type="EMBL" id="CAG7817309.1"/>
    </source>
</evidence>
<dbReference type="EMBL" id="CAJVCH010391113">
    <property type="protein sequence ID" value="CAG7817309.1"/>
    <property type="molecule type" value="Genomic_DNA"/>
</dbReference>
<gene>
    <name evidence="2" type="ORF">AFUS01_LOCUS27884</name>
</gene>
<feature type="transmembrane region" description="Helical" evidence="1">
    <location>
        <begin position="20"/>
        <end position="40"/>
    </location>
</feature>
<proteinExistence type="predicted"/>
<reference evidence="2" key="1">
    <citation type="submission" date="2021-06" db="EMBL/GenBank/DDBJ databases">
        <authorList>
            <person name="Hodson N. C."/>
            <person name="Mongue J. A."/>
            <person name="Jaron S. K."/>
        </authorList>
    </citation>
    <scope>NUCLEOTIDE SEQUENCE</scope>
</reference>
<evidence type="ECO:0000256" key="1">
    <source>
        <dbReference type="SAM" id="Phobius"/>
    </source>
</evidence>
<accession>A0A8J2L7X2</accession>
<feature type="transmembrane region" description="Helical" evidence="1">
    <location>
        <begin position="60"/>
        <end position="81"/>
    </location>
</feature>
<name>A0A8J2L7X2_9HEXA</name>
<keyword evidence="1" id="KW-1133">Transmembrane helix</keyword>
<dbReference type="AlphaFoldDB" id="A0A8J2L7X2"/>
<dbReference type="Proteomes" id="UP000708208">
    <property type="component" value="Unassembled WGS sequence"/>
</dbReference>
<keyword evidence="1" id="KW-0472">Membrane</keyword>
<keyword evidence="3" id="KW-1185">Reference proteome</keyword>